<feature type="transmembrane region" description="Helical" evidence="8">
    <location>
        <begin position="84"/>
        <end position="103"/>
    </location>
</feature>
<protein>
    <submittedName>
        <fullName evidence="10">Drug resistance transporter</fullName>
    </submittedName>
    <submittedName>
        <fullName evidence="12">Major facilitator transporter</fullName>
    </submittedName>
</protein>
<keyword evidence="2" id="KW-0813">Transport</keyword>
<feature type="transmembrane region" description="Helical" evidence="8">
    <location>
        <begin position="274"/>
        <end position="297"/>
    </location>
</feature>
<sequence>MTEATAAPRYASSAGRWVIAATVLGSGMAALDATVVGIALPTLGRDFHAGFEALQWVVTGYALTLAALLLLGGALGDRYGRRRVFIVGTLWFAAASLLCGVAPNVAVLIAARALQGVGGALLTPGSLAILQASFQPADRPKAIGAWSGLGGVATAVGPFLGGYLIAAASWRLIFLINLPVAALVVAVAVRHVPETRDATAPSRLDVPGAALAVIGLGGLTYGLIEGPVRGWASPSTLAALALGVTGLVAFVVVEARSPAPMLPLGIFRSGQFSAANIVTFAVYSALGGALFLLPIQLQQVAHYTPLAAGAALLPVTAIMLLLSSRSGALAVRIGPRLQMSLGPVISAIGLALLARVDADSGYVTEVLPAMTVFGFGLATTVAPLTWTVLESAPAEHAGVASGINNAVARAAGLIAVAVLPAAAGITREDYLDPAAFTTGFRVAVLIAAATCALGGLLAAVTIRRPLEGVPPPRRPWLETHCALDAPPLRGHHVLTRKEAP</sequence>
<dbReference type="EMBL" id="JYIJ01000011">
    <property type="protein sequence ID" value="KWX05547.1"/>
    <property type="molecule type" value="Genomic_DNA"/>
</dbReference>
<evidence type="ECO:0000313" key="15">
    <source>
        <dbReference type="Proteomes" id="UP000070659"/>
    </source>
</evidence>
<keyword evidence="4 8" id="KW-0812">Transmembrane</keyword>
<evidence type="ECO:0000259" key="9">
    <source>
        <dbReference type="PROSITE" id="PS50850"/>
    </source>
</evidence>
<evidence type="ECO:0000256" key="4">
    <source>
        <dbReference type="ARBA" id="ARBA00022692"/>
    </source>
</evidence>
<evidence type="ECO:0000313" key="10">
    <source>
        <dbReference type="EMBL" id="KWX01199.1"/>
    </source>
</evidence>
<feature type="transmembrane region" description="Helical" evidence="8">
    <location>
        <begin position="334"/>
        <end position="354"/>
    </location>
</feature>
<dbReference type="Proteomes" id="UP000070188">
    <property type="component" value="Unassembled WGS sequence"/>
</dbReference>
<reference evidence="12 15" key="2">
    <citation type="submission" date="2015-02" db="EMBL/GenBank/DDBJ databases">
        <title>Physiological reanalysis, assessment of diazotrophy, and genome sequences of multiple isolates of Streptomyces thermoautotrophicus.</title>
        <authorList>
            <person name="MacKellar D.C."/>
            <person name="Lieber L."/>
            <person name="Norman J."/>
            <person name="Bolger A."/>
            <person name="Tobin C."/>
            <person name="Murray J.W."/>
            <person name="Prell J."/>
        </authorList>
    </citation>
    <scope>NUCLEOTIDE SEQUENCE [LARGE SCALE GENOMIC DNA]</scope>
    <source>
        <strain evidence="12 15">UBT1</strain>
    </source>
</reference>
<comment type="caution">
    <text evidence="12">The sequence shown here is derived from an EMBL/GenBank/DDBJ whole genome shotgun (WGS) entry which is preliminary data.</text>
</comment>
<feature type="transmembrane region" description="Helical" evidence="8">
    <location>
        <begin position="366"/>
        <end position="386"/>
    </location>
</feature>
<dbReference type="EMBL" id="LAXD01000001">
    <property type="protein sequence ID" value="KWX01199.1"/>
    <property type="molecule type" value="Genomic_DNA"/>
</dbReference>
<dbReference type="GO" id="GO:0046677">
    <property type="term" value="P:response to antibiotic"/>
    <property type="evidence" value="ECO:0007669"/>
    <property type="project" value="UniProtKB-KW"/>
</dbReference>
<dbReference type="CDD" id="cd17321">
    <property type="entry name" value="MFS_MMR_MDR_like"/>
    <property type="match status" value="1"/>
</dbReference>
<evidence type="ECO:0000313" key="13">
    <source>
        <dbReference type="Proteomes" id="UP000070188"/>
    </source>
</evidence>
<dbReference type="Pfam" id="PF07690">
    <property type="entry name" value="MFS_1"/>
    <property type="match status" value="1"/>
</dbReference>
<dbReference type="RefSeq" id="WP_066887543.1">
    <property type="nucleotide sequence ID" value="NZ_JYIJ01000011.1"/>
</dbReference>
<evidence type="ECO:0000256" key="2">
    <source>
        <dbReference type="ARBA" id="ARBA00022448"/>
    </source>
</evidence>
<evidence type="ECO:0000256" key="1">
    <source>
        <dbReference type="ARBA" id="ARBA00004651"/>
    </source>
</evidence>
<keyword evidence="13" id="KW-1185">Reference proteome</keyword>
<comment type="subcellular location">
    <subcellularLocation>
        <location evidence="1">Cell membrane</location>
        <topology evidence="1">Multi-pass membrane protein</topology>
    </subcellularLocation>
</comment>
<feature type="transmembrane region" description="Helical" evidence="8">
    <location>
        <begin position="406"/>
        <end position="426"/>
    </location>
</feature>
<feature type="transmembrane region" description="Helical" evidence="8">
    <location>
        <begin position="438"/>
        <end position="460"/>
    </location>
</feature>
<dbReference type="InterPro" id="IPR004638">
    <property type="entry name" value="EmrB-like"/>
</dbReference>
<dbReference type="STRING" id="1469144.LI90_2227"/>
<evidence type="ECO:0000256" key="8">
    <source>
        <dbReference type="SAM" id="Phobius"/>
    </source>
</evidence>
<dbReference type="InterPro" id="IPR020846">
    <property type="entry name" value="MFS_dom"/>
</dbReference>
<dbReference type="Proteomes" id="UP000070659">
    <property type="component" value="Unassembled WGS sequence"/>
</dbReference>
<dbReference type="InterPro" id="IPR036259">
    <property type="entry name" value="MFS_trans_sf"/>
</dbReference>
<dbReference type="Gene3D" id="1.20.1720.10">
    <property type="entry name" value="Multidrug resistance protein D"/>
    <property type="match status" value="1"/>
</dbReference>
<dbReference type="GO" id="GO:0005886">
    <property type="term" value="C:plasma membrane"/>
    <property type="evidence" value="ECO:0007669"/>
    <property type="project" value="UniProtKB-SubCell"/>
</dbReference>
<feature type="domain" description="Major facilitator superfamily (MFS) profile" evidence="9">
    <location>
        <begin position="18"/>
        <end position="466"/>
    </location>
</feature>
<evidence type="ECO:0000313" key="12">
    <source>
        <dbReference type="EMBL" id="KWX07749.1"/>
    </source>
</evidence>
<feature type="transmembrane region" description="Helical" evidence="8">
    <location>
        <begin position="172"/>
        <end position="192"/>
    </location>
</feature>
<dbReference type="SUPFAM" id="SSF103473">
    <property type="entry name" value="MFS general substrate transporter"/>
    <property type="match status" value="1"/>
</dbReference>
<dbReference type="GO" id="GO:0022857">
    <property type="term" value="F:transmembrane transporter activity"/>
    <property type="evidence" value="ECO:0007669"/>
    <property type="project" value="InterPro"/>
</dbReference>
<reference evidence="13" key="4">
    <citation type="submission" date="2015-04" db="EMBL/GenBank/DDBJ databases">
        <title>Physiological reanalysis, assessment of diazotrophy, and genome sequences of multiple isolates of Streptomyces thermoautotrophicus.</title>
        <authorList>
            <person name="MacKellar D.C."/>
            <person name="Lieber L."/>
            <person name="Norman J."/>
            <person name="Bolger A."/>
            <person name="Tobin C."/>
            <person name="Murray J.W."/>
            <person name="Chang R."/>
            <person name="Ford T."/>
            <person name="Nguyen P.Q."/>
            <person name="Woodward J."/>
            <person name="Permingeat H."/>
            <person name="Joshi N.S."/>
            <person name="Silver P.A."/>
            <person name="Usadel B."/>
            <person name="Rutherford A.W."/>
            <person name="Friesen M."/>
            <person name="Prell J."/>
        </authorList>
    </citation>
    <scope>NUCLEOTIDE SEQUENCE [LARGE SCALE GENOMIC DNA]</scope>
    <source>
        <strain evidence="13">H1</strain>
    </source>
</reference>
<keyword evidence="7" id="KW-0046">Antibiotic resistance</keyword>
<dbReference type="Proteomes" id="UP000070598">
    <property type="component" value="Unassembled WGS sequence"/>
</dbReference>
<evidence type="ECO:0000256" key="5">
    <source>
        <dbReference type="ARBA" id="ARBA00022989"/>
    </source>
</evidence>
<keyword evidence="5 8" id="KW-1133">Transmembrane helix</keyword>
<dbReference type="EMBL" id="JYIK01001037">
    <property type="protein sequence ID" value="KWX07749.1"/>
    <property type="molecule type" value="Genomic_DNA"/>
</dbReference>
<feature type="transmembrane region" description="Helical" evidence="8">
    <location>
        <begin position="236"/>
        <end position="253"/>
    </location>
</feature>
<dbReference type="PROSITE" id="PS50850">
    <property type="entry name" value="MFS"/>
    <property type="match status" value="1"/>
</dbReference>
<dbReference type="AlphaFoldDB" id="A0A132NC63"/>
<reference evidence="10" key="3">
    <citation type="submission" date="2015-04" db="EMBL/GenBank/DDBJ databases">
        <title>Physiological reanalysis, assessment of diazotrophy, and genome sequences of multiple isolates of Streptomyces thermoautotrophicus.</title>
        <authorList>
            <person name="MacKellar D.C."/>
            <person name="Lieber L."/>
            <person name="Norman J."/>
            <person name="Bolger A."/>
            <person name="Tobin C."/>
            <person name="Murray J.W."/>
            <person name="Woodward J."/>
            <person name="Friesen M."/>
            <person name="Prell J."/>
        </authorList>
    </citation>
    <scope>NUCLEOTIDE SEQUENCE [LARGE SCALE GENOMIC DNA]</scope>
    <source>
        <strain evidence="10">H1</strain>
    </source>
</reference>
<accession>A0A132NC63</accession>
<feature type="transmembrane region" description="Helical" evidence="8">
    <location>
        <begin position="204"/>
        <end position="224"/>
    </location>
</feature>
<dbReference type="PANTHER" id="PTHR42718:SF42">
    <property type="entry name" value="EXPORT PROTEIN"/>
    <property type="match status" value="1"/>
</dbReference>
<reference evidence="14" key="1">
    <citation type="submission" date="2015-02" db="EMBL/GenBank/DDBJ databases">
        <title>Physiological reanalysis, assessment of diazotrophy, and genome sequences of multiple isolates of Streptomyces thermoautotrophicus.</title>
        <authorList>
            <person name="MacKellar D.C."/>
            <person name="Lieber L."/>
            <person name="Norman J."/>
            <person name="Bolger A."/>
            <person name="Tobin C."/>
            <person name="Murray J.W."/>
            <person name="Friesen M."/>
            <person name="Prell J."/>
        </authorList>
    </citation>
    <scope>NUCLEOTIDE SEQUENCE [LARGE SCALE GENOMIC DNA]</scope>
    <source>
        <strain evidence="14">UBT1</strain>
    </source>
</reference>
<keyword evidence="6 8" id="KW-0472">Membrane</keyword>
<dbReference type="PANTHER" id="PTHR42718">
    <property type="entry name" value="MAJOR FACILITATOR SUPERFAMILY MULTIDRUG TRANSPORTER MFSC"/>
    <property type="match status" value="1"/>
</dbReference>
<name>A0A132NC63_9ACTN</name>
<feature type="transmembrane region" description="Helical" evidence="8">
    <location>
        <begin position="142"/>
        <end position="166"/>
    </location>
</feature>
<evidence type="ECO:0000256" key="7">
    <source>
        <dbReference type="ARBA" id="ARBA00023251"/>
    </source>
</evidence>
<gene>
    <name evidence="10" type="ORF">LI90_2227</name>
    <name evidence="11" type="ORF">TH66_02450</name>
    <name evidence="12" type="ORF">TR74_17700</name>
</gene>
<feature type="transmembrane region" description="Helical" evidence="8">
    <location>
        <begin position="53"/>
        <end position="72"/>
    </location>
</feature>
<proteinExistence type="predicted"/>
<keyword evidence="3" id="KW-1003">Cell membrane</keyword>
<evidence type="ECO:0000313" key="14">
    <source>
        <dbReference type="Proteomes" id="UP000070598"/>
    </source>
</evidence>
<dbReference type="PATRIC" id="fig|1469144.10.peg.2414"/>
<feature type="transmembrane region" description="Helical" evidence="8">
    <location>
        <begin position="303"/>
        <end position="322"/>
    </location>
</feature>
<dbReference type="InterPro" id="IPR011701">
    <property type="entry name" value="MFS"/>
</dbReference>
<evidence type="ECO:0000313" key="11">
    <source>
        <dbReference type="EMBL" id="KWX05547.1"/>
    </source>
</evidence>
<dbReference type="NCBIfam" id="TIGR00711">
    <property type="entry name" value="efflux_EmrB"/>
    <property type="match status" value="1"/>
</dbReference>
<evidence type="ECO:0000256" key="6">
    <source>
        <dbReference type="ARBA" id="ARBA00023136"/>
    </source>
</evidence>
<evidence type="ECO:0000256" key="3">
    <source>
        <dbReference type="ARBA" id="ARBA00022475"/>
    </source>
</evidence>
<feature type="transmembrane region" description="Helical" evidence="8">
    <location>
        <begin position="17"/>
        <end position="41"/>
    </location>
</feature>
<organism evidence="12 14">
    <name type="scientific">Carbonactinospora thermoautotrophica</name>
    <dbReference type="NCBI Taxonomy" id="1469144"/>
    <lineage>
        <taxon>Bacteria</taxon>
        <taxon>Bacillati</taxon>
        <taxon>Actinomycetota</taxon>
        <taxon>Actinomycetes</taxon>
        <taxon>Kitasatosporales</taxon>
        <taxon>Carbonactinosporaceae</taxon>
        <taxon>Carbonactinospora</taxon>
    </lineage>
</organism>
<dbReference type="Gene3D" id="1.20.1250.20">
    <property type="entry name" value="MFS general substrate transporter like domains"/>
    <property type="match status" value="1"/>
</dbReference>